<sequence>MTSTLPPIVQAFSGAIGSVSANTLTYPLDLVTTRLQLDSPQKSRRRGGIYGAALTFRRIFRDYGLDAFYDGLWADSCATLLAKPSKTRSSGLYKPSMFEELVLGFIAGVASRAVSTPLNIVTLKLQTEREDEEEESASSKSMGMIDVVKSIYKQQGLAGFWRGNVFGSYIEMEWG</sequence>
<accession>A0ACB8HCC9</accession>
<dbReference type="EMBL" id="JAFIQS020000002">
    <property type="protein sequence ID" value="KAH9485650.1"/>
    <property type="molecule type" value="Genomic_DNA"/>
</dbReference>
<gene>
    <name evidence="1" type="ORF">JR316_0002560</name>
</gene>
<keyword evidence="2" id="KW-1185">Reference proteome</keyword>
<reference evidence="1" key="1">
    <citation type="submission" date="2021-10" db="EMBL/GenBank/DDBJ databases">
        <title>Psilocybe cubensis genome.</title>
        <authorList>
            <person name="Mckernan K.J."/>
            <person name="Crawford S."/>
            <person name="Trippe A."/>
            <person name="Kane L.T."/>
            <person name="Mclaughlin S."/>
        </authorList>
    </citation>
    <scope>NUCLEOTIDE SEQUENCE</scope>
    <source>
        <strain evidence="1">MGC-MH-2018</strain>
    </source>
</reference>
<name>A0ACB8HCC9_PSICU</name>
<protein>
    <submittedName>
        <fullName evidence="1">Kidney mitochondrial carrier protein 1</fullName>
    </submittedName>
</protein>
<organism evidence="1 2">
    <name type="scientific">Psilocybe cubensis</name>
    <name type="common">Psychedelic mushroom</name>
    <name type="synonym">Stropharia cubensis</name>
    <dbReference type="NCBI Taxonomy" id="181762"/>
    <lineage>
        <taxon>Eukaryota</taxon>
        <taxon>Fungi</taxon>
        <taxon>Dikarya</taxon>
        <taxon>Basidiomycota</taxon>
        <taxon>Agaricomycotina</taxon>
        <taxon>Agaricomycetes</taxon>
        <taxon>Agaricomycetidae</taxon>
        <taxon>Agaricales</taxon>
        <taxon>Agaricineae</taxon>
        <taxon>Strophariaceae</taxon>
        <taxon>Psilocybe</taxon>
    </lineage>
</organism>
<comment type="caution">
    <text evidence="1">The sequence shown here is derived from an EMBL/GenBank/DDBJ whole genome shotgun (WGS) entry which is preliminary data.</text>
</comment>
<evidence type="ECO:0000313" key="2">
    <source>
        <dbReference type="Proteomes" id="UP000664032"/>
    </source>
</evidence>
<evidence type="ECO:0000313" key="1">
    <source>
        <dbReference type="EMBL" id="KAH9485650.1"/>
    </source>
</evidence>
<proteinExistence type="predicted"/>
<dbReference type="Proteomes" id="UP000664032">
    <property type="component" value="Unassembled WGS sequence"/>
</dbReference>